<comment type="caution">
    <text evidence="2">The sequence shown here is derived from an EMBL/GenBank/DDBJ whole genome shotgun (WGS) entry which is preliminary data.</text>
</comment>
<evidence type="ECO:0000313" key="3">
    <source>
        <dbReference type="Proteomes" id="UP000735302"/>
    </source>
</evidence>
<feature type="compositionally biased region" description="Acidic residues" evidence="1">
    <location>
        <begin position="55"/>
        <end position="83"/>
    </location>
</feature>
<feature type="region of interest" description="Disordered" evidence="1">
    <location>
        <begin position="47"/>
        <end position="93"/>
    </location>
</feature>
<proteinExistence type="predicted"/>
<evidence type="ECO:0000256" key="1">
    <source>
        <dbReference type="SAM" id="MobiDB-lite"/>
    </source>
</evidence>
<protein>
    <submittedName>
        <fullName evidence="2">Uncharacterized protein</fullName>
    </submittedName>
</protein>
<dbReference type="EMBL" id="BLXT01003660">
    <property type="protein sequence ID" value="GFO02898.1"/>
    <property type="molecule type" value="Genomic_DNA"/>
</dbReference>
<sequence length="111" mass="12960">MSNSGSRPQQFNLDGMRGFELAKDQIIADIKVIPLETVPQVLSTEYSVELVKEEKEDEDDEKDEGEEEEDDDEDEEEEEEEEEKEKKRRKGKKIKKGKVYLLDSYQATLLF</sequence>
<dbReference type="AlphaFoldDB" id="A0AAV4A844"/>
<gene>
    <name evidence="2" type="ORF">PoB_002940300</name>
</gene>
<keyword evidence="3" id="KW-1185">Reference proteome</keyword>
<dbReference type="Proteomes" id="UP000735302">
    <property type="component" value="Unassembled WGS sequence"/>
</dbReference>
<accession>A0AAV4A844</accession>
<organism evidence="2 3">
    <name type="scientific">Plakobranchus ocellatus</name>
    <dbReference type="NCBI Taxonomy" id="259542"/>
    <lineage>
        <taxon>Eukaryota</taxon>
        <taxon>Metazoa</taxon>
        <taxon>Spiralia</taxon>
        <taxon>Lophotrochozoa</taxon>
        <taxon>Mollusca</taxon>
        <taxon>Gastropoda</taxon>
        <taxon>Heterobranchia</taxon>
        <taxon>Euthyneura</taxon>
        <taxon>Panpulmonata</taxon>
        <taxon>Sacoglossa</taxon>
        <taxon>Placobranchoidea</taxon>
        <taxon>Plakobranchidae</taxon>
        <taxon>Plakobranchus</taxon>
    </lineage>
</organism>
<reference evidence="2 3" key="1">
    <citation type="journal article" date="2021" name="Elife">
        <title>Chloroplast acquisition without the gene transfer in kleptoplastic sea slugs, Plakobranchus ocellatus.</title>
        <authorList>
            <person name="Maeda T."/>
            <person name="Takahashi S."/>
            <person name="Yoshida T."/>
            <person name="Shimamura S."/>
            <person name="Takaki Y."/>
            <person name="Nagai Y."/>
            <person name="Toyoda A."/>
            <person name="Suzuki Y."/>
            <person name="Arimoto A."/>
            <person name="Ishii H."/>
            <person name="Satoh N."/>
            <person name="Nishiyama T."/>
            <person name="Hasebe M."/>
            <person name="Maruyama T."/>
            <person name="Minagawa J."/>
            <person name="Obokata J."/>
            <person name="Shigenobu S."/>
        </authorList>
    </citation>
    <scope>NUCLEOTIDE SEQUENCE [LARGE SCALE GENOMIC DNA]</scope>
</reference>
<evidence type="ECO:0000313" key="2">
    <source>
        <dbReference type="EMBL" id="GFO02898.1"/>
    </source>
</evidence>
<name>A0AAV4A844_9GAST</name>